<evidence type="ECO:0000256" key="1">
    <source>
        <dbReference type="SAM" id="Phobius"/>
    </source>
</evidence>
<feature type="transmembrane region" description="Helical" evidence="1">
    <location>
        <begin position="250"/>
        <end position="271"/>
    </location>
</feature>
<feature type="domain" description="DUF1206" evidence="2">
    <location>
        <begin position="207"/>
        <end position="275"/>
    </location>
</feature>
<protein>
    <submittedName>
        <fullName evidence="3">DUF1206 domain-containing protein</fullName>
    </submittedName>
</protein>
<feature type="domain" description="DUF1206" evidence="2">
    <location>
        <begin position="32"/>
        <end position="99"/>
    </location>
</feature>
<accession>A0ABN1XY77</accession>
<feature type="transmembrane region" description="Helical" evidence="1">
    <location>
        <begin position="114"/>
        <end position="135"/>
    </location>
</feature>
<feature type="transmembrane region" description="Helical" evidence="1">
    <location>
        <begin position="155"/>
        <end position="177"/>
    </location>
</feature>
<keyword evidence="4" id="KW-1185">Reference proteome</keyword>
<organism evidence="3 4">
    <name type="scientific">Pseudonocardia kongjuensis</name>
    <dbReference type="NCBI Taxonomy" id="102227"/>
    <lineage>
        <taxon>Bacteria</taxon>
        <taxon>Bacillati</taxon>
        <taxon>Actinomycetota</taxon>
        <taxon>Actinomycetes</taxon>
        <taxon>Pseudonocardiales</taxon>
        <taxon>Pseudonocardiaceae</taxon>
        <taxon>Pseudonocardia</taxon>
    </lineage>
</organism>
<reference evidence="3 4" key="1">
    <citation type="journal article" date="2019" name="Int. J. Syst. Evol. Microbiol.">
        <title>The Global Catalogue of Microorganisms (GCM) 10K type strain sequencing project: providing services to taxonomists for standard genome sequencing and annotation.</title>
        <authorList>
            <consortium name="The Broad Institute Genomics Platform"/>
            <consortium name="The Broad Institute Genome Sequencing Center for Infectious Disease"/>
            <person name="Wu L."/>
            <person name="Ma J."/>
        </authorList>
    </citation>
    <scope>NUCLEOTIDE SEQUENCE [LARGE SCALE GENOMIC DNA]</scope>
    <source>
        <strain evidence="3 4">JCM 11896</strain>
    </source>
</reference>
<comment type="caution">
    <text evidence="3">The sequence shown here is derived from an EMBL/GenBank/DDBJ whole genome shotgun (WGS) entry which is preliminary data.</text>
</comment>
<feature type="transmembrane region" description="Helical" evidence="1">
    <location>
        <begin position="209"/>
        <end position="230"/>
    </location>
</feature>
<dbReference type="RefSeq" id="WP_344024446.1">
    <property type="nucleotide sequence ID" value="NZ_BAAAJK010000020.1"/>
</dbReference>
<dbReference type="InterPro" id="IPR009597">
    <property type="entry name" value="DUF1206"/>
</dbReference>
<dbReference type="EMBL" id="BAAAJK010000020">
    <property type="protein sequence ID" value="GAA1392880.1"/>
    <property type="molecule type" value="Genomic_DNA"/>
</dbReference>
<keyword evidence="1" id="KW-0472">Membrane</keyword>
<keyword evidence="1" id="KW-1133">Transmembrane helix</keyword>
<dbReference type="Proteomes" id="UP001501414">
    <property type="component" value="Unassembled WGS sequence"/>
</dbReference>
<sequence length="279" mass="28753">MVRTPDTADVARAGRGARDVAHSAPVRIAARVGIAANGVLHLLIGWLAVQVALGSGGQADQNGALGAIAAEPLGRAFLWVLVVGFAAVVLWRSVSAVWGFGYLGDRKKQLAKRLVSAGLAVVYLVLAIAAATTAIRGRASSGSGGQATAGLLGLPGGQIITALVGLGVVIGGGVMIWNGWTKRFMEDQDLAGADTRARRLNARTGQVGFIAKGIAFGVLGILLGVAALTFDPQRANGLDSALKTLREQPYGVFLLIAVGLGIACYGVFCFLDARYHRVT</sequence>
<proteinExistence type="predicted"/>
<feature type="transmembrane region" description="Helical" evidence="1">
    <location>
        <begin position="28"/>
        <end position="49"/>
    </location>
</feature>
<keyword evidence="1" id="KW-0812">Transmembrane</keyword>
<dbReference type="Pfam" id="PF06724">
    <property type="entry name" value="DUF1206"/>
    <property type="match status" value="3"/>
</dbReference>
<gene>
    <name evidence="3" type="ORF">GCM10009613_38660</name>
</gene>
<feature type="transmembrane region" description="Helical" evidence="1">
    <location>
        <begin position="76"/>
        <end position="102"/>
    </location>
</feature>
<evidence type="ECO:0000313" key="3">
    <source>
        <dbReference type="EMBL" id="GAA1392880.1"/>
    </source>
</evidence>
<name>A0ABN1XY77_9PSEU</name>
<feature type="domain" description="DUF1206" evidence="2">
    <location>
        <begin position="117"/>
        <end position="181"/>
    </location>
</feature>
<evidence type="ECO:0000313" key="4">
    <source>
        <dbReference type="Proteomes" id="UP001501414"/>
    </source>
</evidence>
<evidence type="ECO:0000259" key="2">
    <source>
        <dbReference type="Pfam" id="PF06724"/>
    </source>
</evidence>